<dbReference type="GO" id="GO:0050480">
    <property type="term" value="F:imidazolonepropionase activity"/>
    <property type="evidence" value="ECO:0007669"/>
    <property type="project" value="UniProtKB-UniRule"/>
</dbReference>
<dbReference type="EC" id="3.5.2.7" evidence="2 8"/>
<evidence type="ECO:0000256" key="1">
    <source>
        <dbReference type="ARBA" id="ARBA00005023"/>
    </source>
</evidence>
<evidence type="ECO:0000256" key="5">
    <source>
        <dbReference type="ARBA" id="ARBA00022808"/>
    </source>
</evidence>
<evidence type="ECO:0000256" key="6">
    <source>
        <dbReference type="ARBA" id="ARBA00022833"/>
    </source>
</evidence>
<evidence type="ECO:0000256" key="7">
    <source>
        <dbReference type="ARBA" id="ARBA00023004"/>
    </source>
</evidence>
<dbReference type="EMBL" id="JACHCE010000005">
    <property type="protein sequence ID" value="MBB5637629.1"/>
    <property type="molecule type" value="Genomic_DNA"/>
</dbReference>
<evidence type="ECO:0000256" key="4">
    <source>
        <dbReference type="ARBA" id="ARBA00022801"/>
    </source>
</evidence>
<evidence type="ECO:0000256" key="2">
    <source>
        <dbReference type="ARBA" id="ARBA00012864"/>
    </source>
</evidence>
<dbReference type="InterPro" id="IPR005920">
    <property type="entry name" value="HutI"/>
</dbReference>
<dbReference type="InterPro" id="IPR006680">
    <property type="entry name" value="Amidohydro-rel"/>
</dbReference>
<dbReference type="GO" id="GO:0019556">
    <property type="term" value="P:L-histidine catabolic process to glutamate and formamide"/>
    <property type="evidence" value="ECO:0007669"/>
    <property type="project" value="UniProtKB-UniRule"/>
</dbReference>
<protein>
    <recommendedName>
        <fullName evidence="2 8">Imidazolonepropionase</fullName>
        <ecNumber evidence="2 8">3.5.2.7</ecNumber>
    </recommendedName>
</protein>
<feature type="domain" description="Amidohydrolase-related" evidence="9">
    <location>
        <begin position="70"/>
        <end position="381"/>
    </location>
</feature>
<dbReference type="Gene3D" id="3.20.20.140">
    <property type="entry name" value="Metal-dependent hydrolases"/>
    <property type="match status" value="1"/>
</dbReference>
<dbReference type="AlphaFoldDB" id="A0A7W9E0T1"/>
<evidence type="ECO:0000313" key="10">
    <source>
        <dbReference type="EMBL" id="MBB5637629.1"/>
    </source>
</evidence>
<evidence type="ECO:0000256" key="8">
    <source>
        <dbReference type="NCBIfam" id="TIGR01224"/>
    </source>
</evidence>
<dbReference type="GO" id="GO:0005737">
    <property type="term" value="C:cytoplasm"/>
    <property type="evidence" value="ECO:0007669"/>
    <property type="project" value="UniProtKB-UniRule"/>
</dbReference>
<dbReference type="PANTHER" id="PTHR42752">
    <property type="entry name" value="IMIDAZOLONEPROPIONASE"/>
    <property type="match status" value="1"/>
</dbReference>
<organism evidence="10 11">
    <name type="scientific">Pedobacter cryoconitis</name>
    <dbReference type="NCBI Taxonomy" id="188932"/>
    <lineage>
        <taxon>Bacteria</taxon>
        <taxon>Pseudomonadati</taxon>
        <taxon>Bacteroidota</taxon>
        <taxon>Sphingobacteriia</taxon>
        <taxon>Sphingobacteriales</taxon>
        <taxon>Sphingobacteriaceae</taxon>
        <taxon>Pedobacter</taxon>
    </lineage>
</organism>
<dbReference type="Gene3D" id="2.30.40.10">
    <property type="entry name" value="Urease, subunit C, domain 1"/>
    <property type="match status" value="1"/>
</dbReference>
<keyword evidence="6" id="KW-0862">Zinc</keyword>
<name>A0A7W9E0T1_9SPHI</name>
<evidence type="ECO:0000259" key="9">
    <source>
        <dbReference type="Pfam" id="PF01979"/>
    </source>
</evidence>
<evidence type="ECO:0000313" key="11">
    <source>
        <dbReference type="Proteomes" id="UP000537204"/>
    </source>
</evidence>
<dbReference type="SUPFAM" id="SSF51556">
    <property type="entry name" value="Metallo-dependent hydrolases"/>
    <property type="match status" value="1"/>
</dbReference>
<keyword evidence="7" id="KW-0408">Iron</keyword>
<comment type="caution">
    <text evidence="10">The sequence shown here is derived from an EMBL/GenBank/DDBJ whole genome shotgun (WGS) entry which is preliminary data.</text>
</comment>
<keyword evidence="3" id="KW-0479">Metal-binding</keyword>
<dbReference type="GO" id="GO:0046872">
    <property type="term" value="F:metal ion binding"/>
    <property type="evidence" value="ECO:0007669"/>
    <property type="project" value="UniProtKB-KW"/>
</dbReference>
<dbReference type="InterPro" id="IPR011059">
    <property type="entry name" value="Metal-dep_hydrolase_composite"/>
</dbReference>
<dbReference type="SUPFAM" id="SSF51338">
    <property type="entry name" value="Composite domain of metallo-dependent hydrolases"/>
    <property type="match status" value="1"/>
</dbReference>
<accession>A0A7W9E0T1</accession>
<evidence type="ECO:0000256" key="3">
    <source>
        <dbReference type="ARBA" id="ARBA00022723"/>
    </source>
</evidence>
<dbReference type="Proteomes" id="UP000537204">
    <property type="component" value="Unassembled WGS sequence"/>
</dbReference>
<sequence length="409" mass="43860">MMKKLIGPFSEIVTLSSLALNGAIDDSQLQVIRNGGVIVEDGVIRETGDFDALYNANPGLEIEEVEGEQVLLPGFIDCHTHICFAGSRAKDYSLRIQGKTYLEIAKSGGGIWDSVTQTRAAEESILVSLLEQRVQRHLADGITTIEIKSGYGLDIANELKMLRAIKTVSLTTKADLVPTCLAAHLLPKDFNGSQTEYLNHIVTDLLPLVKAENLAGRVDIFIEESAFDRTAAVPYLLAAKAMGFEITVHADQFTTSGLEVAIEVGAVSADHLEAGTAYEAALLKGSETVAVVLPGASLGLGMQYAPARKLLDAGACLAIASDWNPGSAPMGDLLMQAAVMSAAEKLSTAEVFAGLTFRAAKALNIKDRGRLAEGMMADMQAYPCHDYREILYHQGKIKPGIVWKNGTRI</sequence>
<gene>
    <name evidence="10" type="ORF">HDE68_003544</name>
</gene>
<dbReference type="PANTHER" id="PTHR42752:SF1">
    <property type="entry name" value="IMIDAZOLONEPROPIONASE-RELATED"/>
    <property type="match status" value="1"/>
</dbReference>
<keyword evidence="5" id="KW-0369">Histidine metabolism</keyword>
<dbReference type="NCBIfam" id="TIGR01224">
    <property type="entry name" value="hutI"/>
    <property type="match status" value="1"/>
</dbReference>
<reference evidence="10 11" key="1">
    <citation type="submission" date="2020-08" db="EMBL/GenBank/DDBJ databases">
        <title>Genomic Encyclopedia of Type Strains, Phase IV (KMG-V): Genome sequencing to study the core and pangenomes of soil and plant-associated prokaryotes.</title>
        <authorList>
            <person name="Whitman W."/>
        </authorList>
    </citation>
    <scope>NUCLEOTIDE SEQUENCE [LARGE SCALE GENOMIC DNA]</scope>
    <source>
        <strain evidence="10 11">S3M1</strain>
    </source>
</reference>
<dbReference type="InterPro" id="IPR032466">
    <property type="entry name" value="Metal_Hydrolase"/>
</dbReference>
<keyword evidence="4 10" id="KW-0378">Hydrolase</keyword>
<comment type="pathway">
    <text evidence="1">Amino-acid degradation.</text>
</comment>
<dbReference type="Pfam" id="PF01979">
    <property type="entry name" value="Amidohydro_1"/>
    <property type="match status" value="1"/>
</dbReference>
<proteinExistence type="predicted"/>
<dbReference type="RefSeq" id="WP_221300777.1">
    <property type="nucleotide sequence ID" value="NZ_JACHCE010000005.1"/>
</dbReference>